<comment type="similarity">
    <text evidence="2">Belongs to the NrfD family.</text>
</comment>
<dbReference type="NCBIfam" id="NF011568">
    <property type="entry name" value="PRK14992.1"/>
    <property type="match status" value="1"/>
</dbReference>
<feature type="transmembrane region" description="Helical" evidence="7">
    <location>
        <begin position="310"/>
        <end position="328"/>
    </location>
</feature>
<feature type="transmembrane region" description="Helical" evidence="7">
    <location>
        <begin position="20"/>
        <end position="43"/>
    </location>
</feature>
<evidence type="ECO:0000256" key="6">
    <source>
        <dbReference type="ARBA" id="ARBA00023136"/>
    </source>
</evidence>
<feature type="transmembrane region" description="Helical" evidence="7">
    <location>
        <begin position="263"/>
        <end position="285"/>
    </location>
</feature>
<keyword evidence="4 7" id="KW-0812">Transmembrane</keyword>
<evidence type="ECO:0000313" key="8">
    <source>
        <dbReference type="EMBL" id="KPD02361.1"/>
    </source>
</evidence>
<accession>A0A0N0IA30</accession>
<dbReference type="Gene3D" id="1.20.1630.10">
    <property type="entry name" value="Formate dehydrogenase/DMSO reductase domain"/>
    <property type="match status" value="1"/>
</dbReference>
<reference evidence="8 9" key="1">
    <citation type="submission" date="2015-07" db="EMBL/GenBank/DDBJ databases">
        <title>ATOL: Assembling a taxonomically balanced genome-scale reconstruction of the evolutionary history of the Enterobacteriaceae.</title>
        <authorList>
            <person name="Plunkett G.III."/>
            <person name="Neeno-Eckwall E.C."/>
            <person name="Glasner J.D."/>
            <person name="Perna N.T."/>
        </authorList>
    </citation>
    <scope>NUCLEOTIDE SEQUENCE [LARGE SCALE GENOMIC DNA]</scope>
    <source>
        <strain evidence="8 9">ATCC 35017</strain>
    </source>
</reference>
<feature type="transmembrane region" description="Helical" evidence="7">
    <location>
        <begin position="55"/>
        <end position="76"/>
    </location>
</feature>
<evidence type="ECO:0000313" key="9">
    <source>
        <dbReference type="Proteomes" id="UP000053226"/>
    </source>
</evidence>
<protein>
    <submittedName>
        <fullName evidence="8">Tetrathionate reductase subunit C</fullName>
    </submittedName>
</protein>
<dbReference type="Proteomes" id="UP000053226">
    <property type="component" value="Unassembled WGS sequence"/>
</dbReference>
<feature type="transmembrane region" description="Helical" evidence="7">
    <location>
        <begin position="197"/>
        <end position="217"/>
    </location>
</feature>
<feature type="transmembrane region" description="Helical" evidence="7">
    <location>
        <begin position="162"/>
        <end position="185"/>
    </location>
</feature>
<gene>
    <name evidence="8" type="ORF">M992_2368</name>
</gene>
<evidence type="ECO:0000256" key="3">
    <source>
        <dbReference type="ARBA" id="ARBA00022475"/>
    </source>
</evidence>
<evidence type="ECO:0000256" key="4">
    <source>
        <dbReference type="ARBA" id="ARBA00022692"/>
    </source>
</evidence>
<dbReference type="GO" id="GO:0005886">
    <property type="term" value="C:plasma membrane"/>
    <property type="evidence" value="ECO:0007669"/>
    <property type="project" value="UniProtKB-SubCell"/>
</dbReference>
<comment type="caution">
    <text evidence="8">The sequence shown here is derived from an EMBL/GenBank/DDBJ whole genome shotgun (WGS) entry which is preliminary data.</text>
</comment>
<evidence type="ECO:0000256" key="2">
    <source>
        <dbReference type="ARBA" id="ARBA00008929"/>
    </source>
</evidence>
<evidence type="ECO:0000256" key="1">
    <source>
        <dbReference type="ARBA" id="ARBA00004651"/>
    </source>
</evidence>
<feature type="transmembrane region" description="Helical" evidence="7">
    <location>
        <begin position="237"/>
        <end position="256"/>
    </location>
</feature>
<dbReference type="RefSeq" id="WP_174721772.1">
    <property type="nucleotide sequence ID" value="NZ_CAWMUS010000022.1"/>
</dbReference>
<keyword evidence="6 7" id="KW-0472">Membrane</keyword>
<keyword evidence="3" id="KW-1003">Cell membrane</keyword>
<keyword evidence="5 7" id="KW-1133">Transmembrane helix</keyword>
<sequence>MNSQVTTIAEIMAQPQEFFWLPWAVQYFFFIGISACAVLYACWQHWMGQSQNQRLEMIAVFIAITMGITAPLALTADLHQTARVWHFYAYPTPWSWMAWGSVLLPMFTTFLGLYFVALVVKQVWHKEFKATRWIALLAALSAIGLLLYTGREASVIRARPIWFSWWVPVLMLLSAMQALPALISLGARREPQYQNLLARWQTVTLLLLAVSFALWVAGDTISGIAIREQLQFASPGWWMLIGMSALWLMALIMSISNMSKTRSVVYITVLALVSMALTWSLRWVFLMEVQAVPKNNILYNPYVFPLGTDGLQGLIGTFCLWIALIIIFREGIRWCVRRVQHG</sequence>
<dbReference type="PANTHER" id="PTHR34856:SF2">
    <property type="entry name" value="PROTEIN NRFD"/>
    <property type="match status" value="1"/>
</dbReference>
<proteinExistence type="inferred from homology"/>
<dbReference type="Pfam" id="PF03916">
    <property type="entry name" value="NrfD"/>
    <property type="match status" value="1"/>
</dbReference>
<comment type="subcellular location">
    <subcellularLocation>
        <location evidence="1">Cell membrane</location>
        <topology evidence="1">Multi-pass membrane protein</topology>
    </subcellularLocation>
</comment>
<keyword evidence="9" id="KW-1185">Reference proteome</keyword>
<feature type="transmembrane region" description="Helical" evidence="7">
    <location>
        <begin position="96"/>
        <end position="120"/>
    </location>
</feature>
<dbReference type="PANTHER" id="PTHR34856">
    <property type="entry name" value="PROTEIN NRFD"/>
    <property type="match status" value="1"/>
</dbReference>
<feature type="transmembrane region" description="Helical" evidence="7">
    <location>
        <begin position="132"/>
        <end position="150"/>
    </location>
</feature>
<dbReference type="EMBL" id="LGAA01000022">
    <property type="protein sequence ID" value="KPD02361.1"/>
    <property type="molecule type" value="Genomic_DNA"/>
</dbReference>
<evidence type="ECO:0000256" key="5">
    <source>
        <dbReference type="ARBA" id="ARBA00022989"/>
    </source>
</evidence>
<dbReference type="AlphaFoldDB" id="A0A0N0IA30"/>
<evidence type="ECO:0000256" key="7">
    <source>
        <dbReference type="SAM" id="Phobius"/>
    </source>
</evidence>
<name>A0A0N0IA30_9GAMM</name>
<dbReference type="InterPro" id="IPR005614">
    <property type="entry name" value="NrfD-like"/>
</dbReference>
<organism evidence="8 9">
    <name type="scientific">Moellerella wisconsensis ATCC 35017</name>
    <dbReference type="NCBI Taxonomy" id="1354267"/>
    <lineage>
        <taxon>Bacteria</taxon>
        <taxon>Pseudomonadati</taxon>
        <taxon>Pseudomonadota</taxon>
        <taxon>Gammaproteobacteria</taxon>
        <taxon>Enterobacterales</taxon>
        <taxon>Morganellaceae</taxon>
        <taxon>Moellerella</taxon>
    </lineage>
</organism>
<dbReference type="InterPro" id="IPR052049">
    <property type="entry name" value="Electron_transfer_protein"/>
</dbReference>